<evidence type="ECO:0000256" key="9">
    <source>
        <dbReference type="ARBA" id="ARBA00022737"/>
    </source>
</evidence>
<dbReference type="InterPro" id="IPR001650">
    <property type="entry name" value="Helicase_C-like"/>
</dbReference>
<dbReference type="InterPro" id="IPR041204">
    <property type="entry name" value="RIG-I-like_C"/>
</dbReference>
<keyword evidence="12 23" id="KW-0347">Helicase</keyword>
<dbReference type="Gene3D" id="3.40.50.300">
    <property type="entry name" value="P-loop containing nucleotide triphosphate hydrolases"/>
    <property type="match status" value="3"/>
</dbReference>
<evidence type="ECO:0000256" key="14">
    <source>
        <dbReference type="ARBA" id="ARBA00022840"/>
    </source>
</evidence>
<dbReference type="Gene3D" id="1.20.1320.30">
    <property type="match status" value="1"/>
</dbReference>
<dbReference type="PROSITE" id="PS51194">
    <property type="entry name" value="HELICASE_CTER"/>
    <property type="match status" value="1"/>
</dbReference>
<comment type="similarity">
    <text evidence="2">Belongs to the helicase family. RLR subfamily.</text>
</comment>
<dbReference type="PROSITE" id="PS51789">
    <property type="entry name" value="RLR_CTR"/>
    <property type="match status" value="1"/>
</dbReference>
<keyword evidence="10" id="KW-0547">Nucleotide-binding</keyword>
<evidence type="ECO:0000313" key="24">
    <source>
        <dbReference type="Proteomes" id="UP000281406"/>
    </source>
</evidence>
<dbReference type="Pfam" id="PF00271">
    <property type="entry name" value="Helicase_C"/>
    <property type="match status" value="1"/>
</dbReference>
<dbReference type="PROSITE" id="PS51192">
    <property type="entry name" value="HELICASE_ATP_BIND_1"/>
    <property type="match status" value="1"/>
</dbReference>
<comment type="subcellular location">
    <subcellularLocation>
        <location evidence="1">Cytoplasm</location>
    </subcellularLocation>
</comment>
<evidence type="ECO:0000256" key="5">
    <source>
        <dbReference type="ARBA" id="ARBA00022499"/>
    </source>
</evidence>
<dbReference type="InterPro" id="IPR027417">
    <property type="entry name" value="P-loop_NTPase"/>
</dbReference>
<evidence type="ECO:0000259" key="21">
    <source>
        <dbReference type="PROSITE" id="PS51194"/>
    </source>
</evidence>
<dbReference type="GO" id="GO:0005524">
    <property type="term" value="F:ATP binding"/>
    <property type="evidence" value="ECO:0007669"/>
    <property type="project" value="UniProtKB-KW"/>
</dbReference>
<evidence type="ECO:0000256" key="12">
    <source>
        <dbReference type="ARBA" id="ARBA00022806"/>
    </source>
</evidence>
<dbReference type="InterPro" id="IPR014001">
    <property type="entry name" value="Helicase_ATP-bd"/>
</dbReference>
<keyword evidence="6" id="KW-0597">Phosphoprotein</keyword>
<dbReference type="EMBL" id="RJVU01054669">
    <property type="protein sequence ID" value="ROL01454.1"/>
    <property type="molecule type" value="Genomic_DNA"/>
</dbReference>
<dbReference type="InterPro" id="IPR031964">
    <property type="entry name" value="CARD_dom"/>
</dbReference>
<dbReference type="FunFam" id="2.170.150.30:FF:000001">
    <property type="entry name" value="Probable ATP-dependent RNA helicase DDX58"/>
    <property type="match status" value="1"/>
</dbReference>
<protein>
    <recommendedName>
        <fullName evidence="3">RNA helicase</fullName>
        <ecNumber evidence="3">3.6.4.13</ecNumber>
    </recommendedName>
</protein>
<dbReference type="OrthoDB" id="416741at2759"/>
<evidence type="ECO:0000256" key="17">
    <source>
        <dbReference type="ARBA" id="ARBA00022884"/>
    </source>
</evidence>
<keyword evidence="15" id="KW-0832">Ubl conjugation</keyword>
<dbReference type="GO" id="GO:0016787">
    <property type="term" value="F:hydrolase activity"/>
    <property type="evidence" value="ECO:0007669"/>
    <property type="project" value="UniProtKB-KW"/>
</dbReference>
<dbReference type="GO" id="GO:0002753">
    <property type="term" value="P:cytoplasmic pattern recognition receptor signaling pathway"/>
    <property type="evidence" value="ECO:0007669"/>
    <property type="project" value="TreeGrafter"/>
</dbReference>
<feature type="domain" description="Helicase ATP-binding" evidence="20">
    <location>
        <begin position="281"/>
        <end position="372"/>
    </location>
</feature>
<evidence type="ECO:0000259" key="22">
    <source>
        <dbReference type="PROSITE" id="PS51789"/>
    </source>
</evidence>
<dbReference type="Proteomes" id="UP000281406">
    <property type="component" value="Unassembled WGS sequence"/>
</dbReference>
<evidence type="ECO:0000259" key="20">
    <source>
        <dbReference type="PROSITE" id="PS51192"/>
    </source>
</evidence>
<dbReference type="AlphaFoldDB" id="A0A3N0Y0Q4"/>
<comment type="catalytic activity">
    <reaction evidence="19">
        <text>ATP + H2O = ADP + phosphate + H(+)</text>
        <dbReference type="Rhea" id="RHEA:13065"/>
        <dbReference type="ChEBI" id="CHEBI:15377"/>
        <dbReference type="ChEBI" id="CHEBI:15378"/>
        <dbReference type="ChEBI" id="CHEBI:30616"/>
        <dbReference type="ChEBI" id="CHEBI:43474"/>
        <dbReference type="ChEBI" id="CHEBI:456216"/>
        <dbReference type="EC" id="3.6.4.13"/>
    </reaction>
    <physiologicalReaction direction="left-to-right" evidence="19">
        <dbReference type="Rhea" id="RHEA:13066"/>
    </physiologicalReaction>
</comment>
<evidence type="ECO:0000256" key="11">
    <source>
        <dbReference type="ARBA" id="ARBA00022801"/>
    </source>
</evidence>
<dbReference type="PANTHER" id="PTHR14074:SF16">
    <property type="entry name" value="ANTIVIRAL INNATE IMMUNE RESPONSE RECEPTOR RIG-I"/>
    <property type="match status" value="1"/>
</dbReference>
<keyword evidence="14" id="KW-0067">ATP-binding</keyword>
<evidence type="ECO:0000256" key="2">
    <source>
        <dbReference type="ARBA" id="ARBA00006866"/>
    </source>
</evidence>
<dbReference type="GO" id="GO:0005737">
    <property type="term" value="C:cytoplasm"/>
    <property type="evidence" value="ECO:0007669"/>
    <property type="project" value="UniProtKB-SubCell"/>
</dbReference>
<keyword evidence="16" id="KW-0391">Immunity</keyword>
<dbReference type="InterPro" id="IPR038557">
    <property type="entry name" value="RLR_C_sf"/>
</dbReference>
<evidence type="ECO:0000256" key="1">
    <source>
        <dbReference type="ARBA" id="ARBA00004496"/>
    </source>
</evidence>
<evidence type="ECO:0000256" key="3">
    <source>
        <dbReference type="ARBA" id="ARBA00012552"/>
    </source>
</evidence>
<dbReference type="InterPro" id="IPR042145">
    <property type="entry name" value="CARD_RIG-I_r2"/>
</dbReference>
<evidence type="ECO:0000256" key="15">
    <source>
        <dbReference type="ARBA" id="ARBA00022843"/>
    </source>
</evidence>
<dbReference type="Pfam" id="PF11648">
    <property type="entry name" value="RIG-I_C-RD"/>
    <property type="match status" value="1"/>
</dbReference>
<keyword evidence="5" id="KW-1017">Isopeptide bond</keyword>
<dbReference type="PANTHER" id="PTHR14074">
    <property type="entry name" value="HELICASE WITH DEATH DOMAIN-RELATED"/>
    <property type="match status" value="1"/>
</dbReference>
<dbReference type="InterPro" id="IPR011029">
    <property type="entry name" value="DEATH-like_dom_sf"/>
</dbReference>
<dbReference type="FunFam" id="3.40.50.300:FF:001233">
    <property type="entry name" value="Probable ATP-dependent RNA helicase DDX58"/>
    <property type="match status" value="1"/>
</dbReference>
<dbReference type="CDD" id="cd15805">
    <property type="entry name" value="RIG-I_C"/>
    <property type="match status" value="1"/>
</dbReference>
<evidence type="ECO:0000256" key="8">
    <source>
        <dbReference type="ARBA" id="ARBA00022723"/>
    </source>
</evidence>
<sequence>MYELEKENLRRLSDNIARFLQPSLIKTFMTAYFDKETVEQIITTEETLSVTKAAQMLLDKMCYLEEVGWFQAFLDNLYASEYTGLHKAIKEWNFRELEELNEHRKLLERIEPSITKLIKPSELLAYMNDCLNIRECEVIQAVEIQRGHIAASEKLVDSLLRSDKPNWFKVLKIALDTCRFDQALELLESNGGGTAAKGCGSDGEAEAMTTETTTTVCFEFREEPESEDMLMSANNMTPTETPSKFTGEHDRSGEIKLREYQKELTAAAVQGQNTIICAPTENHDIVVMTAQILVNALQSGEVPSLELLSLILLDECHNTTGKHPYNNIMTRYLDTKLTSSTHSLPQIVGLTASVGIGSFKNRPEAENNILQLCANLDTRVITTVKKQLDELKTYVHTPEKEFFAVPKHTYDPFIRIIKNIMSNIEQLAQKAFNIESLSNIQNREYGSQKYEQWIVSVQKSCRKYNDALIINEDARTKDALAYLDGFFEQVRNAGYDETERKLTALYDSQRPQLLHLATEGQQNPKLEELKFILEEEYHNNDETRTVLFVKTRALADAMKKWIDDTDSLKFLKPGVLIGKGRKSNFTGSVMTLTSKKGVLDSFKSTDQNSDQSKILIATSVADEGIDIPQCNLVLMYEYVGNVVKMVQVRGRGRAQGSRCFLISSSKECIEKERINMIKEKIVEEAIVQLQSHPAELSNKARRDHVSASPDKPKTRGSFQLLCGKCKKFACFSDDLRVVQESHHIALDRSMFERCVTVPHKNPKTFQGFNKKEKMLCAECKRDWGLIASYLTIQDLPLLKIESFVVQNCDTHQQFYFRKWRDVTFAIREFDMTEITWPMRD</sequence>
<keyword evidence="9" id="KW-0677">Repeat</keyword>
<dbReference type="GO" id="GO:0140374">
    <property type="term" value="P:antiviral innate immune response"/>
    <property type="evidence" value="ECO:0007669"/>
    <property type="project" value="TreeGrafter"/>
</dbReference>
<keyword evidence="13" id="KW-0862">Zinc</keyword>
<dbReference type="Gene3D" id="1.10.533.10">
    <property type="entry name" value="Death Domain, Fas"/>
    <property type="match status" value="2"/>
</dbReference>
<dbReference type="CDD" id="cd08817">
    <property type="entry name" value="CARD_RIG-I_r2"/>
    <property type="match status" value="1"/>
</dbReference>
<dbReference type="EC" id="3.6.4.13" evidence="3"/>
<dbReference type="GO" id="GO:0003725">
    <property type="term" value="F:double-stranded RNA binding"/>
    <property type="evidence" value="ECO:0007669"/>
    <property type="project" value="TreeGrafter"/>
</dbReference>
<evidence type="ECO:0000256" key="4">
    <source>
        <dbReference type="ARBA" id="ARBA00022490"/>
    </source>
</evidence>
<keyword evidence="4" id="KW-0963">Cytoplasm</keyword>
<proteinExistence type="inferred from homology"/>
<keyword evidence="17" id="KW-0694">RNA-binding</keyword>
<evidence type="ECO:0000256" key="18">
    <source>
        <dbReference type="ARBA" id="ARBA00023118"/>
    </source>
</evidence>
<dbReference type="SMART" id="SM00490">
    <property type="entry name" value="HELICc"/>
    <property type="match status" value="1"/>
</dbReference>
<evidence type="ECO:0000256" key="6">
    <source>
        <dbReference type="ARBA" id="ARBA00022553"/>
    </source>
</evidence>
<dbReference type="SUPFAM" id="SSF52540">
    <property type="entry name" value="P-loop containing nucleoside triphosphate hydrolases"/>
    <property type="match status" value="1"/>
</dbReference>
<comment type="caution">
    <text evidence="23">The sequence shown here is derived from an EMBL/GenBank/DDBJ whole genome shotgun (WGS) entry which is preliminary data.</text>
</comment>
<dbReference type="GO" id="GO:0003724">
    <property type="term" value="F:RNA helicase activity"/>
    <property type="evidence" value="ECO:0007669"/>
    <property type="project" value="UniProtKB-EC"/>
</dbReference>
<dbReference type="GO" id="GO:0003727">
    <property type="term" value="F:single-stranded RNA binding"/>
    <property type="evidence" value="ECO:0007669"/>
    <property type="project" value="TreeGrafter"/>
</dbReference>
<keyword evidence="11" id="KW-0378">Hydrolase</keyword>
<keyword evidence="18" id="KW-0051">Antiviral defense</keyword>
<reference evidence="23 24" key="1">
    <citation type="submission" date="2018-10" db="EMBL/GenBank/DDBJ databases">
        <title>Genome assembly for a Yunnan-Guizhou Plateau 3E fish, Anabarilius grahami (Regan), and its evolutionary and genetic applications.</title>
        <authorList>
            <person name="Jiang W."/>
        </authorList>
    </citation>
    <scope>NUCLEOTIDE SEQUENCE [LARGE SCALE GENOMIC DNA]</scope>
    <source>
        <strain evidence="23">AG-KIZ</strain>
        <tissue evidence="23">Muscle</tissue>
    </source>
</reference>
<keyword evidence="7" id="KW-0399">Innate immunity</keyword>
<evidence type="ECO:0000256" key="16">
    <source>
        <dbReference type="ARBA" id="ARBA00022859"/>
    </source>
</evidence>
<accession>A0A3N0Y0Q4</accession>
<evidence type="ECO:0000256" key="13">
    <source>
        <dbReference type="ARBA" id="ARBA00022833"/>
    </source>
</evidence>
<feature type="domain" description="Helicase C-terminal" evidence="21">
    <location>
        <begin position="525"/>
        <end position="697"/>
    </location>
</feature>
<dbReference type="Pfam" id="PF18119">
    <property type="entry name" value="RIG-I_C"/>
    <property type="match status" value="1"/>
</dbReference>
<dbReference type="CDD" id="cd12090">
    <property type="entry name" value="MDA5_ID"/>
    <property type="match status" value="1"/>
</dbReference>
<feature type="domain" description="RLR CTR" evidence="22">
    <location>
        <begin position="707"/>
        <end position="836"/>
    </location>
</feature>
<dbReference type="InterPro" id="IPR051363">
    <property type="entry name" value="RLR_Helicase"/>
</dbReference>
<keyword evidence="8" id="KW-0479">Metal-binding</keyword>
<dbReference type="Gene3D" id="2.170.150.30">
    <property type="entry name" value="RIG-I-like receptor, C-terminal regulatory domain"/>
    <property type="match status" value="1"/>
</dbReference>
<dbReference type="InterPro" id="IPR021673">
    <property type="entry name" value="RLR_CTR"/>
</dbReference>
<organism evidence="23 24">
    <name type="scientific">Anabarilius grahami</name>
    <name type="common">Kanglang fish</name>
    <name type="synonym">Barilius grahami</name>
    <dbReference type="NCBI Taxonomy" id="495550"/>
    <lineage>
        <taxon>Eukaryota</taxon>
        <taxon>Metazoa</taxon>
        <taxon>Chordata</taxon>
        <taxon>Craniata</taxon>
        <taxon>Vertebrata</taxon>
        <taxon>Euteleostomi</taxon>
        <taxon>Actinopterygii</taxon>
        <taxon>Neopterygii</taxon>
        <taxon>Teleostei</taxon>
        <taxon>Ostariophysi</taxon>
        <taxon>Cypriniformes</taxon>
        <taxon>Xenocyprididae</taxon>
        <taxon>Xenocypridinae</taxon>
        <taxon>Xenocypridinae incertae sedis</taxon>
        <taxon>Anabarilius</taxon>
    </lineage>
</organism>
<dbReference type="GO" id="GO:0008270">
    <property type="term" value="F:zinc ion binding"/>
    <property type="evidence" value="ECO:0007669"/>
    <property type="project" value="TreeGrafter"/>
</dbReference>
<evidence type="ECO:0000256" key="7">
    <source>
        <dbReference type="ARBA" id="ARBA00022588"/>
    </source>
</evidence>
<name>A0A3N0Y0Q4_ANAGA</name>
<keyword evidence="24" id="KW-1185">Reference proteome</keyword>
<evidence type="ECO:0000256" key="19">
    <source>
        <dbReference type="ARBA" id="ARBA00049390"/>
    </source>
</evidence>
<evidence type="ECO:0000313" key="23">
    <source>
        <dbReference type="EMBL" id="ROL01454.1"/>
    </source>
</evidence>
<gene>
    <name evidence="23" type="ORF">DPX16_2023</name>
</gene>
<dbReference type="Pfam" id="PF16739">
    <property type="entry name" value="CARD_2"/>
    <property type="match status" value="2"/>
</dbReference>
<evidence type="ECO:0000256" key="10">
    <source>
        <dbReference type="ARBA" id="ARBA00022741"/>
    </source>
</evidence>